<comment type="caution">
    <text evidence="1">The sequence shown here is derived from an EMBL/GenBank/DDBJ whole genome shotgun (WGS) entry which is preliminary data.</text>
</comment>
<organism evidence="1 2">
    <name type="scientific">Flavobacterium bernardetii</name>
    <dbReference type="NCBI Taxonomy" id="2813823"/>
    <lineage>
        <taxon>Bacteria</taxon>
        <taxon>Pseudomonadati</taxon>
        <taxon>Bacteroidota</taxon>
        <taxon>Flavobacteriia</taxon>
        <taxon>Flavobacteriales</taxon>
        <taxon>Flavobacteriaceae</taxon>
        <taxon>Flavobacterium</taxon>
    </lineage>
</organism>
<evidence type="ECO:0000313" key="2">
    <source>
        <dbReference type="Proteomes" id="UP000605990"/>
    </source>
</evidence>
<sequence>MSVIYYQKFSENEVFADPLLNTSLNQLFTLLINILTEDIVIPNLIITGDVAQIMQGVDLTTTTAAVELITDNKEIFNCIKSGYSNLNVSQVIVNDAKVTMVINEKLIIVNFNPVKVESFDIYGIYVKSVK</sequence>
<name>A0ABR7J1C2_9FLAO</name>
<accession>A0ABR7J1C2</accession>
<proteinExistence type="predicted"/>
<dbReference type="Proteomes" id="UP000605990">
    <property type="component" value="Unassembled WGS sequence"/>
</dbReference>
<protein>
    <recommendedName>
        <fullName evidence="3">GerMN domain-containing protein</fullName>
    </recommendedName>
</protein>
<dbReference type="RefSeq" id="WP_166125576.1">
    <property type="nucleotide sequence ID" value="NZ_JAANOQ010000002.1"/>
</dbReference>
<dbReference type="EMBL" id="JACRUN010000008">
    <property type="protein sequence ID" value="MBC5835831.1"/>
    <property type="molecule type" value="Genomic_DNA"/>
</dbReference>
<gene>
    <name evidence="1" type="ORF">H8R27_13120</name>
</gene>
<evidence type="ECO:0008006" key="3">
    <source>
        <dbReference type="Google" id="ProtNLM"/>
    </source>
</evidence>
<reference evidence="1 2" key="1">
    <citation type="submission" date="2020-08" db="EMBL/GenBank/DDBJ databases">
        <title>Description of novel Flavobacterium F-408 isolate.</title>
        <authorList>
            <person name="Saticioglu I.B."/>
            <person name="Duman M."/>
            <person name="Altun S."/>
        </authorList>
    </citation>
    <scope>NUCLEOTIDE SEQUENCE [LARGE SCALE GENOMIC DNA]</scope>
    <source>
        <strain evidence="1 2">F-408</strain>
    </source>
</reference>
<evidence type="ECO:0000313" key="1">
    <source>
        <dbReference type="EMBL" id="MBC5835831.1"/>
    </source>
</evidence>
<keyword evidence="2" id="KW-1185">Reference proteome</keyword>